<organism evidence="1 2">
    <name type="scientific">Streptomyces pratisoli</name>
    <dbReference type="NCBI Taxonomy" id="3139917"/>
    <lineage>
        <taxon>Bacteria</taxon>
        <taxon>Bacillati</taxon>
        <taxon>Actinomycetota</taxon>
        <taxon>Actinomycetes</taxon>
        <taxon>Kitasatosporales</taxon>
        <taxon>Streptomycetaceae</taxon>
        <taxon>Streptomyces</taxon>
    </lineage>
</organism>
<protein>
    <submittedName>
        <fullName evidence="1">WhiB family transcriptional regulator</fullName>
    </submittedName>
</protein>
<reference evidence="1" key="1">
    <citation type="submission" date="2024-03" db="EMBL/GenBank/DDBJ databases">
        <title>Novel Streptomyces species of biotechnological and ecological value are a feature of Machair soil.</title>
        <authorList>
            <person name="Prole J.R."/>
            <person name="Goodfellow M."/>
            <person name="Allenby N."/>
            <person name="Ward A.C."/>
        </authorList>
    </citation>
    <scope>NUCLEOTIDE SEQUENCE</scope>
    <source>
        <strain evidence="1">MS1.AVA.4</strain>
    </source>
</reference>
<name>A0ACC6QEQ4_9ACTN</name>
<proteinExistence type="predicted"/>
<sequence>MRRPDVFRHPLLENTGTAAAGSSMQTRRIRALTHAARQLCASCPLWAECLRGAVTQSEPGGYIAATTLEDRRWIRRRLDIGDDQGDLPDTSAGPHSADHDAVLDAFDALQERRSAGRGTAARATAQGQQHGHTNEVAMTAPAGERITFSLSDPARAIQDAVLAPLVRSALATLEVTEKLAGILVHTPSAGPTPRMLDALRSARLRLAAWRTATGDETPYFPADGGLTASVSLELAASNPLVALRQDIFEPLLRRLAESLRHIEDLTSILVAAPGDTTDGVPHATELAAVRAALRELDFHLEQYQVTSPHREAEAPDPARALGVPQNVAHHPHLRPVSFGAPADTATPSAPRAVPSLRKAVEQAVASFPGPFTGRDVLLALPPGAYRDAGKSVSNALSAMVKSGRLRRLHRGTYTAVSPSSSTASSHS</sequence>
<dbReference type="Proteomes" id="UP001375539">
    <property type="component" value="Unassembled WGS sequence"/>
</dbReference>
<keyword evidence="2" id="KW-1185">Reference proteome</keyword>
<evidence type="ECO:0000313" key="2">
    <source>
        <dbReference type="Proteomes" id="UP001375539"/>
    </source>
</evidence>
<evidence type="ECO:0000313" key="1">
    <source>
        <dbReference type="EMBL" id="MEJ8656953.1"/>
    </source>
</evidence>
<dbReference type="EMBL" id="JBBKAI010000002">
    <property type="protein sequence ID" value="MEJ8656953.1"/>
    <property type="molecule type" value="Genomic_DNA"/>
</dbReference>
<accession>A0ACC6QEQ4</accession>
<gene>
    <name evidence="1" type="ORF">WKI58_10510</name>
</gene>
<comment type="caution">
    <text evidence="1">The sequence shown here is derived from an EMBL/GenBank/DDBJ whole genome shotgun (WGS) entry which is preliminary data.</text>
</comment>